<dbReference type="InterPro" id="IPR022217">
    <property type="entry name" value="Prot_inh_I10_marinostatin"/>
</dbReference>
<organism evidence="2">
    <name type="scientific">Nostoc sp. FSN-E</name>
    <dbReference type="NCBI Taxonomy" id="2027337"/>
    <lineage>
        <taxon>Bacteria</taxon>
        <taxon>Bacillati</taxon>
        <taxon>Cyanobacteriota</taxon>
        <taxon>Cyanophyceae</taxon>
        <taxon>Nostocales</taxon>
        <taxon>Nostocaceae</taxon>
        <taxon>Nostoc</taxon>
    </lineage>
</organism>
<dbReference type="NCBIfam" id="NF033738">
    <property type="entry name" value="microvirid_RiPP"/>
    <property type="match status" value="1"/>
</dbReference>
<evidence type="ECO:0000256" key="1">
    <source>
        <dbReference type="SAM" id="MobiDB-lite"/>
    </source>
</evidence>
<evidence type="ECO:0008006" key="3">
    <source>
        <dbReference type="Google" id="ProtNLM"/>
    </source>
</evidence>
<dbReference type="Pfam" id="PF12559">
    <property type="entry name" value="Inhibitor_I10"/>
    <property type="match status" value="1"/>
</dbReference>
<reference evidence="2" key="2">
    <citation type="submission" date="2018-04" db="EMBL/GenBank/DDBJ databases">
        <authorList>
            <person name="Go L.Y."/>
            <person name="Mitchell J.A."/>
        </authorList>
    </citation>
    <scope>NUCLEOTIDE SEQUENCE</scope>
    <source>
        <strain evidence="2">FSN-E</strain>
    </source>
</reference>
<accession>A0A2P1CZ81</accession>
<evidence type="ECO:0000313" key="2">
    <source>
        <dbReference type="EMBL" id="AVK43356.1"/>
    </source>
</evidence>
<proteinExistence type="predicted"/>
<dbReference type="EMBL" id="MF741691">
    <property type="protein sequence ID" value="AVK43356.1"/>
    <property type="molecule type" value="Genomic_DNA"/>
</dbReference>
<name>A0A2P1CZ81_9NOSO</name>
<reference evidence="2" key="1">
    <citation type="journal article" date="2017" name="ACS Chem. Biol.">
        <title>Simultaneous Production of Anabaenopeptins and Namalides by the Cyanobacterium Nostoc sp. CENA543.</title>
        <authorList>
            <person name="Shishido T.K."/>
            <person name="Jokela J."/>
            <person name="Fewer D.P."/>
            <person name="Wahlsten M."/>
            <person name="Fiore M.F."/>
            <person name="Sivonen K."/>
        </authorList>
    </citation>
    <scope>NUCLEOTIDE SEQUENCE</scope>
    <source>
        <strain evidence="2">FSN-E</strain>
    </source>
</reference>
<protein>
    <recommendedName>
        <fullName evidence="3">Microviridin/marinostatin family tricyclic proteinase inhibitor</fullName>
    </recommendedName>
</protein>
<dbReference type="AlphaFoldDB" id="A0A2P1CZ81"/>
<feature type="region of interest" description="Disordered" evidence="1">
    <location>
        <begin position="24"/>
        <end position="51"/>
    </location>
</feature>
<sequence>MSTKIPKLRNNDAMPFFTRFLVEEEPPETPEPEPTPPPIWTFKWPSDWEDR</sequence>